<evidence type="ECO:0000313" key="2">
    <source>
        <dbReference type="EMBL" id="KKU13498.1"/>
    </source>
</evidence>
<dbReference type="Pfam" id="PF00535">
    <property type="entry name" value="Glycos_transf_2"/>
    <property type="match status" value="1"/>
</dbReference>
<dbReference type="Gene3D" id="3.90.550.10">
    <property type="entry name" value="Spore Coat Polysaccharide Biosynthesis Protein SpsA, Chain A"/>
    <property type="match status" value="1"/>
</dbReference>
<organism evidence="2 3">
    <name type="scientific">Candidatus Magasanikbacteria bacterium GW2011_GWC2_45_8</name>
    <dbReference type="NCBI Taxonomy" id="1619050"/>
    <lineage>
        <taxon>Bacteria</taxon>
        <taxon>Candidatus Magasanikiibacteriota</taxon>
    </lineage>
</organism>
<dbReference type="InterPro" id="IPR029044">
    <property type="entry name" value="Nucleotide-diphossugar_trans"/>
</dbReference>
<proteinExistence type="predicted"/>
<keyword evidence="2" id="KW-0808">Transferase</keyword>
<dbReference type="PANTHER" id="PTHR10859">
    <property type="entry name" value="GLYCOSYL TRANSFERASE"/>
    <property type="match status" value="1"/>
</dbReference>
<dbReference type="Proteomes" id="UP000034911">
    <property type="component" value="Unassembled WGS sequence"/>
</dbReference>
<accession>A0A0G1Q6X9</accession>
<name>A0A0G1Q6X9_9BACT</name>
<dbReference type="InterPro" id="IPR001173">
    <property type="entry name" value="Glyco_trans_2-like"/>
</dbReference>
<dbReference type="STRING" id="1619050.UX20_C0020G0027"/>
<evidence type="ECO:0000313" key="3">
    <source>
        <dbReference type="Proteomes" id="UP000034911"/>
    </source>
</evidence>
<dbReference type="SUPFAM" id="SSF53448">
    <property type="entry name" value="Nucleotide-diphospho-sugar transferases"/>
    <property type="match status" value="1"/>
</dbReference>
<feature type="domain" description="Glycosyltransferase 2-like" evidence="1">
    <location>
        <begin position="4"/>
        <end position="123"/>
    </location>
</feature>
<sequence length="208" mass="23106">MELSVIIPAYNESEVIARTVRHVDEFFAKEHIDGEMIVVDDGSTDGTGGVLAHVKNTTSPLKIISFSKNTGKGAACKAGFTASRGSWSVFMDADESTTIDTWNTFKPFTKQFDILIGSRSIAGARVLKRQNIVRILAGKLGNKWIKLITGLPFYDTQCGFKAFHERTKSLLAYTQVNGWAFDIEWLAVAQKTGFKIKELPVEWHNDTT</sequence>
<feature type="non-terminal residue" evidence="2">
    <location>
        <position position="208"/>
    </location>
</feature>
<evidence type="ECO:0000259" key="1">
    <source>
        <dbReference type="Pfam" id="PF00535"/>
    </source>
</evidence>
<reference evidence="2 3" key="1">
    <citation type="journal article" date="2015" name="Nature">
        <title>rRNA introns, odd ribosomes, and small enigmatic genomes across a large radiation of phyla.</title>
        <authorList>
            <person name="Brown C.T."/>
            <person name="Hug L.A."/>
            <person name="Thomas B.C."/>
            <person name="Sharon I."/>
            <person name="Castelle C.J."/>
            <person name="Singh A."/>
            <person name="Wilkins M.J."/>
            <person name="Williams K.H."/>
            <person name="Banfield J.F."/>
        </authorList>
    </citation>
    <scope>NUCLEOTIDE SEQUENCE [LARGE SCALE GENOMIC DNA]</scope>
</reference>
<comment type="caution">
    <text evidence="2">The sequence shown here is derived from an EMBL/GenBank/DDBJ whole genome shotgun (WGS) entry which is preliminary data.</text>
</comment>
<dbReference type="PANTHER" id="PTHR10859:SF91">
    <property type="entry name" value="DOLICHYL-PHOSPHATE BETA-GLUCOSYLTRANSFERASE"/>
    <property type="match status" value="1"/>
</dbReference>
<dbReference type="GO" id="GO:0016740">
    <property type="term" value="F:transferase activity"/>
    <property type="evidence" value="ECO:0007669"/>
    <property type="project" value="UniProtKB-KW"/>
</dbReference>
<dbReference type="AlphaFoldDB" id="A0A0G1Q6X9"/>
<gene>
    <name evidence="2" type="ORF">UX20_C0020G0027</name>
</gene>
<protein>
    <submittedName>
        <fullName evidence="2">Glycosyl transferase, family 2</fullName>
    </submittedName>
</protein>
<dbReference type="GO" id="GO:0006487">
    <property type="term" value="P:protein N-linked glycosylation"/>
    <property type="evidence" value="ECO:0007669"/>
    <property type="project" value="TreeGrafter"/>
</dbReference>
<dbReference type="EMBL" id="LCLH01000020">
    <property type="protein sequence ID" value="KKU13498.1"/>
    <property type="molecule type" value="Genomic_DNA"/>
</dbReference>